<accession>A0A2K9DXZ3</accession>
<dbReference type="SUPFAM" id="SSF56300">
    <property type="entry name" value="Metallo-dependent phosphatases"/>
    <property type="match status" value="1"/>
</dbReference>
<dbReference type="GO" id="GO:0046872">
    <property type="term" value="F:metal ion binding"/>
    <property type="evidence" value="ECO:0007669"/>
    <property type="project" value="UniProtKB-KW"/>
</dbReference>
<evidence type="ECO:0000313" key="4">
    <source>
        <dbReference type="EMBL" id="AUG56009.1"/>
    </source>
</evidence>
<feature type="domain" description="Calcineurin-like phosphoesterase" evidence="3">
    <location>
        <begin position="1"/>
        <end position="148"/>
    </location>
</feature>
<dbReference type="InterPro" id="IPR000979">
    <property type="entry name" value="Phosphodiesterase_MJ0936/Vps29"/>
</dbReference>
<dbReference type="Proteomes" id="UP000233534">
    <property type="component" value="Chromosome"/>
</dbReference>
<sequence>MSIFVFSDSHGITDGIIKVLKKNKNCELVIHLGDFAKDMDRVKENFENLKYEVIRGNNDWDRDIPAEKIIEVMGKKFFITHGHQYGVKYDYQRIINKGKILKVDAVLFGHTHVPEEIFSDGMLVLNPGSIGRPVYGGSQTYCVIDIRENKFWTEFRRVK</sequence>
<dbReference type="EMBL" id="CP025197">
    <property type="protein sequence ID" value="AUG56009.1"/>
    <property type="molecule type" value="Genomic_DNA"/>
</dbReference>
<dbReference type="EMBL" id="NEMB01000003">
    <property type="protein sequence ID" value="PQQ65802.1"/>
    <property type="molecule type" value="Genomic_DNA"/>
</dbReference>
<dbReference type="GO" id="GO:0016787">
    <property type="term" value="F:hydrolase activity"/>
    <property type="evidence" value="ECO:0007669"/>
    <property type="project" value="UniProtKB-UniRule"/>
</dbReference>
<dbReference type="PANTHER" id="PTHR11124">
    <property type="entry name" value="VACUOLAR SORTING PROTEIN VPS29"/>
    <property type="match status" value="1"/>
</dbReference>
<evidence type="ECO:0000259" key="3">
    <source>
        <dbReference type="Pfam" id="PF12850"/>
    </source>
</evidence>
<keyword evidence="6" id="KW-1185">Reference proteome</keyword>
<evidence type="ECO:0000313" key="6">
    <source>
        <dbReference type="Proteomes" id="UP000233534"/>
    </source>
</evidence>
<dbReference type="InterPro" id="IPR029052">
    <property type="entry name" value="Metallo-depent_PP-like"/>
</dbReference>
<organism evidence="4 6">
    <name type="scientific">Acetivibrio saccincola</name>
    <dbReference type="NCBI Taxonomy" id="1677857"/>
    <lineage>
        <taxon>Bacteria</taxon>
        <taxon>Bacillati</taxon>
        <taxon>Bacillota</taxon>
        <taxon>Clostridia</taxon>
        <taxon>Eubacteriales</taxon>
        <taxon>Oscillospiraceae</taxon>
        <taxon>Acetivibrio</taxon>
    </lineage>
</organism>
<dbReference type="InterPro" id="IPR024654">
    <property type="entry name" value="Calcineurin-like_PHP_lpxH"/>
</dbReference>
<evidence type="ECO:0000313" key="5">
    <source>
        <dbReference type="EMBL" id="PQQ65802.1"/>
    </source>
</evidence>
<dbReference type="InterPro" id="IPR041802">
    <property type="entry name" value="MPP_YfcE"/>
</dbReference>
<dbReference type="Pfam" id="PF12850">
    <property type="entry name" value="Metallophos_2"/>
    <property type="match status" value="1"/>
</dbReference>
<evidence type="ECO:0000256" key="2">
    <source>
        <dbReference type="RuleBase" id="RU362039"/>
    </source>
</evidence>
<dbReference type="Proteomes" id="UP000239720">
    <property type="component" value="Unassembled WGS sequence"/>
</dbReference>
<proteinExistence type="inferred from homology"/>
<keyword evidence="2" id="KW-0479">Metal-binding</keyword>
<dbReference type="RefSeq" id="WP_101298457.1">
    <property type="nucleotide sequence ID" value="NZ_CP025197.1"/>
</dbReference>
<comment type="similarity">
    <text evidence="1 2">Belongs to the metallophosphoesterase superfamily. YfcE family.</text>
</comment>
<protein>
    <recommendedName>
        <fullName evidence="2">Phosphoesterase</fullName>
        <ecNumber evidence="2">3.1.4.-</ecNumber>
    </recommendedName>
</protein>
<dbReference type="Gene3D" id="3.60.21.10">
    <property type="match status" value="1"/>
</dbReference>
<name>A0A2K9DXZ3_9FIRM</name>
<reference evidence="5 7" key="2">
    <citation type="journal article" date="2018" name="Syst. Appl. Microbiol.">
        <title>Characterization and high-quality draft genome sequence of Herbivorax saccincola A7, an anaerobic, alkaliphilic, thermophilic, cellulolytic, and xylanolytic bacterium.</title>
        <authorList>
            <person name="Aikawa S."/>
            <person name="Baramee S."/>
            <person name="Sermsathanaswadi J."/>
            <person name="Thianheng P."/>
            <person name="Tachaapaikoon C."/>
            <person name="Shikata A."/>
            <person name="Waeonukul R."/>
            <person name="Pason P."/>
            <person name="Ratanakhanokchai K."/>
            <person name="Kosugi A."/>
        </authorList>
    </citation>
    <scope>NUCLEOTIDE SEQUENCE [LARGE SCALE GENOMIC DNA]</scope>
    <source>
        <strain evidence="5 7">A7</strain>
    </source>
</reference>
<evidence type="ECO:0000256" key="1">
    <source>
        <dbReference type="ARBA" id="ARBA00008950"/>
    </source>
</evidence>
<dbReference type="CDD" id="cd00841">
    <property type="entry name" value="MPP_YfcE"/>
    <property type="match status" value="1"/>
</dbReference>
<reference evidence="4 6" key="1">
    <citation type="submission" date="2017-12" db="EMBL/GenBank/DDBJ databases">
        <title>Complete genome sequence of Herbivorax saccincola GGR1, a novel Cellulosome-producing hydrolytic bacterium in a thermophilic biogas plant, established by Illumina and Nanopore MinION sequencing.</title>
        <authorList>
            <person name="Pechtl A."/>
            <person name="Ruckert C."/>
            <person name="Koeck D.E."/>
            <person name="Maus I."/>
            <person name="Winkler A."/>
            <person name="Kalinowski J."/>
            <person name="Puhler A."/>
            <person name="Schwarz W.W."/>
            <person name="Zverlov V.V."/>
            <person name="Schluter A."/>
            <person name="Liebl W."/>
        </authorList>
    </citation>
    <scope>NUCLEOTIDE SEQUENCE [LARGE SCALE GENOMIC DNA]</scope>
    <source>
        <strain evidence="4">GGR1</strain>
        <strain evidence="6">SR1</strain>
    </source>
</reference>
<comment type="cofactor">
    <cofactor evidence="2">
        <name>a divalent metal cation</name>
        <dbReference type="ChEBI" id="CHEBI:60240"/>
    </cofactor>
</comment>
<dbReference type="EC" id="3.1.4.-" evidence="2"/>
<gene>
    <name evidence="5" type="ORF">B9R14_02805</name>
    <name evidence="4" type="ORF">HVS_00095</name>
</gene>
<dbReference type="NCBIfam" id="TIGR00040">
    <property type="entry name" value="yfcE"/>
    <property type="match status" value="1"/>
</dbReference>
<dbReference type="KEGG" id="hsc:HVS_00095"/>
<evidence type="ECO:0000313" key="7">
    <source>
        <dbReference type="Proteomes" id="UP000239720"/>
    </source>
</evidence>
<dbReference type="OrthoDB" id="9800565at2"/>
<dbReference type="AlphaFoldDB" id="A0A2K9DXZ3"/>